<dbReference type="OrthoDB" id="843225at2759"/>
<dbReference type="EMBL" id="MCGO01000014">
    <property type="protein sequence ID" value="ORY47333.1"/>
    <property type="molecule type" value="Genomic_DNA"/>
</dbReference>
<keyword evidence="3" id="KW-1185">Reference proteome</keyword>
<evidence type="ECO:0000259" key="1">
    <source>
        <dbReference type="Pfam" id="PF00582"/>
    </source>
</evidence>
<evidence type="ECO:0000313" key="3">
    <source>
        <dbReference type="Proteomes" id="UP000193642"/>
    </source>
</evidence>
<accession>A0A1Y2CJZ0</accession>
<dbReference type="PRINTS" id="PR01438">
    <property type="entry name" value="UNVRSLSTRESS"/>
</dbReference>
<organism evidence="2 3">
    <name type="scientific">Rhizoclosmatium globosum</name>
    <dbReference type="NCBI Taxonomy" id="329046"/>
    <lineage>
        <taxon>Eukaryota</taxon>
        <taxon>Fungi</taxon>
        <taxon>Fungi incertae sedis</taxon>
        <taxon>Chytridiomycota</taxon>
        <taxon>Chytridiomycota incertae sedis</taxon>
        <taxon>Chytridiomycetes</taxon>
        <taxon>Chytridiales</taxon>
        <taxon>Chytriomycetaceae</taxon>
        <taxon>Rhizoclosmatium</taxon>
    </lineage>
</organism>
<proteinExistence type="predicted"/>
<dbReference type="SUPFAM" id="SSF52402">
    <property type="entry name" value="Adenine nucleotide alpha hydrolases-like"/>
    <property type="match status" value="1"/>
</dbReference>
<sequence>MRSPIKAEQIVVNDPIEGCARKIVVAIDESPCCDNALTWCVKNILRPNDALILMNVQPKTPLFPHPSAIDVSELVLTLNERLRVDSHMLLIEAVGKARKLAPDVKIQAISLKGDPREVLLEEIEILDANCVVMGSRGLGKLKGTVMGSVSTYLLHHVRCCPVICVKPE</sequence>
<dbReference type="InterPro" id="IPR006015">
    <property type="entry name" value="Universal_stress_UspA"/>
</dbReference>
<dbReference type="PANTHER" id="PTHR31964">
    <property type="entry name" value="ADENINE NUCLEOTIDE ALPHA HYDROLASES-LIKE SUPERFAMILY PROTEIN"/>
    <property type="match status" value="1"/>
</dbReference>
<dbReference type="PANTHER" id="PTHR31964:SF113">
    <property type="entry name" value="USPA DOMAIN-CONTAINING PROTEIN"/>
    <property type="match status" value="1"/>
</dbReference>
<dbReference type="AlphaFoldDB" id="A0A1Y2CJZ0"/>
<name>A0A1Y2CJZ0_9FUNG</name>
<dbReference type="Proteomes" id="UP000193642">
    <property type="component" value="Unassembled WGS sequence"/>
</dbReference>
<gene>
    <name evidence="2" type="ORF">BCR33DRAFT_696381</name>
</gene>
<dbReference type="InterPro" id="IPR014729">
    <property type="entry name" value="Rossmann-like_a/b/a_fold"/>
</dbReference>
<evidence type="ECO:0000313" key="2">
    <source>
        <dbReference type="EMBL" id="ORY47333.1"/>
    </source>
</evidence>
<protein>
    <submittedName>
        <fullName evidence="2">Adenine nucleotide alpha hydrolases-like protein</fullName>
    </submittedName>
</protein>
<feature type="domain" description="UspA" evidence="1">
    <location>
        <begin position="21"/>
        <end position="166"/>
    </location>
</feature>
<reference evidence="2 3" key="1">
    <citation type="submission" date="2016-07" db="EMBL/GenBank/DDBJ databases">
        <title>Pervasive Adenine N6-methylation of Active Genes in Fungi.</title>
        <authorList>
            <consortium name="DOE Joint Genome Institute"/>
            <person name="Mondo S.J."/>
            <person name="Dannebaum R.O."/>
            <person name="Kuo R.C."/>
            <person name="Labutti K."/>
            <person name="Haridas S."/>
            <person name="Kuo A."/>
            <person name="Salamov A."/>
            <person name="Ahrendt S.R."/>
            <person name="Lipzen A."/>
            <person name="Sullivan W."/>
            <person name="Andreopoulos W.B."/>
            <person name="Clum A."/>
            <person name="Lindquist E."/>
            <person name="Daum C."/>
            <person name="Ramamoorthy G.K."/>
            <person name="Gryganskyi A."/>
            <person name="Culley D."/>
            <person name="Magnuson J.K."/>
            <person name="James T.Y."/>
            <person name="O'Malley M.A."/>
            <person name="Stajich J.E."/>
            <person name="Spatafora J.W."/>
            <person name="Visel A."/>
            <person name="Grigoriev I.V."/>
        </authorList>
    </citation>
    <scope>NUCLEOTIDE SEQUENCE [LARGE SCALE GENOMIC DNA]</scope>
    <source>
        <strain evidence="2 3">JEL800</strain>
    </source>
</reference>
<dbReference type="InterPro" id="IPR006016">
    <property type="entry name" value="UspA"/>
</dbReference>
<dbReference type="CDD" id="cd23659">
    <property type="entry name" value="USP_At3g01520-like"/>
    <property type="match status" value="1"/>
</dbReference>
<dbReference type="Gene3D" id="3.40.50.620">
    <property type="entry name" value="HUPs"/>
    <property type="match status" value="1"/>
</dbReference>
<dbReference type="Pfam" id="PF00582">
    <property type="entry name" value="Usp"/>
    <property type="match status" value="1"/>
</dbReference>
<keyword evidence="2" id="KW-0378">Hydrolase</keyword>
<dbReference type="GO" id="GO:0016787">
    <property type="term" value="F:hydrolase activity"/>
    <property type="evidence" value="ECO:0007669"/>
    <property type="project" value="UniProtKB-KW"/>
</dbReference>
<comment type="caution">
    <text evidence="2">The sequence shown here is derived from an EMBL/GenBank/DDBJ whole genome shotgun (WGS) entry which is preliminary data.</text>
</comment>
<dbReference type="STRING" id="329046.A0A1Y2CJZ0"/>